<feature type="region of interest" description="Disordered" evidence="2">
    <location>
        <begin position="692"/>
        <end position="722"/>
    </location>
</feature>
<dbReference type="CDD" id="cd00112">
    <property type="entry name" value="LDLa"/>
    <property type="match status" value="2"/>
</dbReference>
<sequence>MRKALALLLIGLMIVTTLPANVAADEPEPIAWGIEYDYANLNTDIASMIGIDLQEVFEEVMAAGEDSGIDLLIGSVTSGSTTIVFEQYDGPISTLSVDGTPTDFSTKVTELTVRHGLLDDFAVHSEWSDSFGGIDLTIGYDSEQLFNADVIYTEYFDSDMGLHGMDMQMDIEAMIEYTVGISGEISGDGETLPFDIDLTLGTSFDINNGLLEVRMDEASPLYNEMDDLQPGEMLTWECSDESYVDSESDEEVSIGDVCSEHNIHYETETSVLFELTGIPTEELGLPTGDLDFTISDTVTDMYDGEVELFFMGGVMELLDEPTQMITIDDGSTIEVHQAYASPTPLAFPAMWAMMWANSVVGSGDYPGIIDALLSDEDFDEIFGGWADSLAEGEDEEYFFCANLNEIPYEYVEDGYDDCGDNSDEEFFCDDGESIPPQWVNDGMDDCANGEDETYEQQESVNIYVYMNDASESNMNFDYEVYGMDYEENYEISWTVTDDEGTTSDAGSTAITDGSYSTYETADAEINGFGEYCVDIEVTRISDSEVVGTDQTCESVSQEIEPSDRLITIVEALAESTIDNTMESFGENLENRLSNFEDDFDVAYEDGMAYALYDDATNRFVGVQLVASPGGTQWYTLIGPESSAYGTPQRGLSVTYFTGIEAVEEAEEIEDQTDLSDLVDVTQHNTDEVEAVNDGIDPETLPDNSADGQGEETAEETTEDEVSSLLPFLSPVTTLAMIALAGMFVSIRSKDQE</sequence>
<dbReference type="SUPFAM" id="SSF57424">
    <property type="entry name" value="LDL receptor-like module"/>
    <property type="match status" value="2"/>
</dbReference>
<proteinExistence type="predicted"/>
<dbReference type="Gene3D" id="4.10.400.10">
    <property type="entry name" value="Low-density Lipoprotein Receptor"/>
    <property type="match status" value="2"/>
</dbReference>
<protein>
    <submittedName>
        <fullName evidence="3">Uncharacterized protein</fullName>
    </submittedName>
</protein>
<reference evidence="3" key="1">
    <citation type="journal article" date="2010" name="ISME J.">
        <title>Metagenome of the Mediterranean deep chlorophyll maximum studied by direct and fosmid library 454 pyrosequencing.</title>
        <authorList>
            <person name="Ghai R."/>
            <person name="Martin-Cuadrado A.B."/>
            <person name="Molto A.G."/>
            <person name="Heredia I.G."/>
            <person name="Cabrera R."/>
            <person name="Martin J."/>
            <person name="Verdu M."/>
            <person name="Deschamps P."/>
            <person name="Moreira D."/>
            <person name="Lopez-Garcia P."/>
            <person name="Mira A."/>
            <person name="Rodriguez-Valera F."/>
        </authorList>
    </citation>
    <scope>NUCLEOTIDE SEQUENCE</scope>
</reference>
<dbReference type="AlphaFoldDB" id="D6PC33"/>
<evidence type="ECO:0000256" key="2">
    <source>
        <dbReference type="SAM" id="MobiDB-lite"/>
    </source>
</evidence>
<accession>D6PC33</accession>
<keyword evidence="1" id="KW-1015">Disulfide bond</keyword>
<dbReference type="EMBL" id="GU942975">
    <property type="protein sequence ID" value="ADD93284.1"/>
    <property type="molecule type" value="Genomic_DNA"/>
</dbReference>
<name>D6PC33_9ARCH</name>
<dbReference type="InterPro" id="IPR036055">
    <property type="entry name" value="LDL_receptor-like_sf"/>
</dbReference>
<dbReference type="InterPro" id="IPR002172">
    <property type="entry name" value="LDrepeatLR_classA_rpt"/>
</dbReference>
<evidence type="ECO:0000313" key="3">
    <source>
        <dbReference type="EMBL" id="ADD93284.1"/>
    </source>
</evidence>
<organism evidence="3">
    <name type="scientific">uncultured archaeon MedDCM-OCT-S09-C13</name>
    <dbReference type="NCBI Taxonomy" id="743101"/>
    <lineage>
        <taxon>Archaea</taxon>
        <taxon>environmental samples</taxon>
    </lineage>
</organism>
<evidence type="ECO:0000256" key="1">
    <source>
        <dbReference type="ARBA" id="ARBA00023157"/>
    </source>
</evidence>
<feature type="compositionally biased region" description="Acidic residues" evidence="2">
    <location>
        <begin position="708"/>
        <end position="721"/>
    </location>
</feature>